<evidence type="ECO:0000256" key="1">
    <source>
        <dbReference type="SAM" id="MobiDB-lite"/>
    </source>
</evidence>
<comment type="caution">
    <text evidence="2">The sequence shown here is derived from an EMBL/GenBank/DDBJ whole genome shotgun (WGS) entry which is preliminary data.</text>
</comment>
<evidence type="ECO:0000313" key="3">
    <source>
        <dbReference type="Proteomes" id="UP000626109"/>
    </source>
</evidence>
<organism evidence="2 3">
    <name type="scientific">Polarella glacialis</name>
    <name type="common">Dinoflagellate</name>
    <dbReference type="NCBI Taxonomy" id="89957"/>
    <lineage>
        <taxon>Eukaryota</taxon>
        <taxon>Sar</taxon>
        <taxon>Alveolata</taxon>
        <taxon>Dinophyceae</taxon>
        <taxon>Suessiales</taxon>
        <taxon>Suessiaceae</taxon>
        <taxon>Polarella</taxon>
    </lineage>
</organism>
<accession>A0A813JDI6</accession>
<feature type="compositionally biased region" description="Gly residues" evidence="1">
    <location>
        <begin position="239"/>
        <end position="252"/>
    </location>
</feature>
<dbReference type="AlphaFoldDB" id="A0A813JDI6"/>
<protein>
    <submittedName>
        <fullName evidence="2">Uncharacterized protein</fullName>
    </submittedName>
</protein>
<feature type="region of interest" description="Disordered" evidence="1">
    <location>
        <begin position="215"/>
        <end position="252"/>
    </location>
</feature>
<gene>
    <name evidence="2" type="ORF">PGLA2088_LOCUS17974</name>
</gene>
<sequence>VVRMGSELFRILTDGLPRRKGLAAPAEVVEYQRRLRNVGLVTFGYEHTSGLFDELRLREGRSWESAEASSMPGWTTNARRTTVARRYTLSVGQRRLEDPGSIFTSAFASGQEDAASEFHVVWLGQGKADSPNAGRAGRSGDAECRAMLDTHEVLKKAIQDEGTDEIVGSLAIHTSGVPCLSCVGVAAQFKRCYPKVSFCFTFMNRPLAEREPDVDADFGASVGQSVNPKTPRVTEKAEAGGGGGGGGSQRFY</sequence>
<dbReference type="EMBL" id="CAJNNW010024414">
    <property type="protein sequence ID" value="CAE8672266.1"/>
    <property type="molecule type" value="Genomic_DNA"/>
</dbReference>
<name>A0A813JDI6_POLGL</name>
<reference evidence="2" key="1">
    <citation type="submission" date="2021-02" db="EMBL/GenBank/DDBJ databases">
        <authorList>
            <person name="Dougan E. K."/>
            <person name="Rhodes N."/>
            <person name="Thang M."/>
            <person name="Chan C."/>
        </authorList>
    </citation>
    <scope>NUCLEOTIDE SEQUENCE</scope>
</reference>
<proteinExistence type="predicted"/>
<feature type="non-terminal residue" evidence="2">
    <location>
        <position position="252"/>
    </location>
</feature>
<dbReference type="Proteomes" id="UP000626109">
    <property type="component" value="Unassembled WGS sequence"/>
</dbReference>
<evidence type="ECO:0000313" key="2">
    <source>
        <dbReference type="EMBL" id="CAE8672266.1"/>
    </source>
</evidence>